<sequence length="141" mass="16148">MSKKAGGTKIQQIFVNLPVKDLDQSMNFFEKIGFTFNPQFTNESAACMVMNEHIYSMLQLEDHFKTFTNKRIIDADKGTEAIFSLSVSSREEVDELVEKAFQAGGKPSTEPQDHGFMYQRGFQDLDGHLWEVFYMDMNAVN</sequence>
<evidence type="ECO:0000313" key="3">
    <source>
        <dbReference type="Proteomes" id="UP001595882"/>
    </source>
</evidence>
<dbReference type="EMBL" id="JBHSDT010000001">
    <property type="protein sequence ID" value="MFC4401613.1"/>
    <property type="molecule type" value="Genomic_DNA"/>
</dbReference>
<gene>
    <name evidence="2" type="ORF">ACFOY7_00680</name>
</gene>
<reference evidence="3" key="1">
    <citation type="journal article" date="2019" name="Int. J. Syst. Evol. Microbiol.">
        <title>The Global Catalogue of Microorganisms (GCM) 10K type strain sequencing project: providing services to taxonomists for standard genome sequencing and annotation.</title>
        <authorList>
            <consortium name="The Broad Institute Genomics Platform"/>
            <consortium name="The Broad Institute Genome Sequencing Center for Infectious Disease"/>
            <person name="Wu L."/>
            <person name="Ma J."/>
        </authorList>
    </citation>
    <scope>NUCLEOTIDE SEQUENCE [LARGE SCALE GENOMIC DNA]</scope>
    <source>
        <strain evidence="3">CCUG 37865</strain>
    </source>
</reference>
<feature type="domain" description="VOC" evidence="1">
    <location>
        <begin position="9"/>
        <end position="135"/>
    </location>
</feature>
<protein>
    <submittedName>
        <fullName evidence="2">VOC family protein</fullName>
    </submittedName>
</protein>
<evidence type="ECO:0000313" key="2">
    <source>
        <dbReference type="EMBL" id="MFC4401613.1"/>
    </source>
</evidence>
<dbReference type="Pfam" id="PF00903">
    <property type="entry name" value="Glyoxalase"/>
    <property type="match status" value="1"/>
</dbReference>
<dbReference type="SUPFAM" id="SSF54593">
    <property type="entry name" value="Glyoxalase/Bleomycin resistance protein/Dihydroxybiphenyl dioxygenase"/>
    <property type="match status" value="1"/>
</dbReference>
<organism evidence="2 3">
    <name type="scientific">Gracilibacillus xinjiangensis</name>
    <dbReference type="NCBI Taxonomy" id="1193282"/>
    <lineage>
        <taxon>Bacteria</taxon>
        <taxon>Bacillati</taxon>
        <taxon>Bacillota</taxon>
        <taxon>Bacilli</taxon>
        <taxon>Bacillales</taxon>
        <taxon>Bacillaceae</taxon>
        <taxon>Gracilibacillus</taxon>
    </lineage>
</organism>
<dbReference type="PANTHER" id="PTHR36503">
    <property type="entry name" value="BLR2520 PROTEIN"/>
    <property type="match status" value="1"/>
</dbReference>
<accession>A0ABV8WRA8</accession>
<name>A0ABV8WRA8_9BACI</name>
<dbReference type="InterPro" id="IPR029068">
    <property type="entry name" value="Glyas_Bleomycin-R_OHBP_Dase"/>
</dbReference>
<keyword evidence="3" id="KW-1185">Reference proteome</keyword>
<dbReference type="RefSeq" id="WP_390248365.1">
    <property type="nucleotide sequence ID" value="NZ_JBHSDT010000001.1"/>
</dbReference>
<proteinExistence type="predicted"/>
<evidence type="ECO:0000259" key="1">
    <source>
        <dbReference type="PROSITE" id="PS51819"/>
    </source>
</evidence>
<dbReference type="PANTHER" id="PTHR36503:SF2">
    <property type="entry name" value="BLR2408 PROTEIN"/>
    <property type="match status" value="1"/>
</dbReference>
<dbReference type="PROSITE" id="PS51819">
    <property type="entry name" value="VOC"/>
    <property type="match status" value="1"/>
</dbReference>
<comment type="caution">
    <text evidence="2">The sequence shown here is derived from an EMBL/GenBank/DDBJ whole genome shotgun (WGS) entry which is preliminary data.</text>
</comment>
<dbReference type="Proteomes" id="UP001595882">
    <property type="component" value="Unassembled WGS sequence"/>
</dbReference>
<dbReference type="InterPro" id="IPR004360">
    <property type="entry name" value="Glyas_Fos-R_dOase_dom"/>
</dbReference>
<dbReference type="InterPro" id="IPR037523">
    <property type="entry name" value="VOC_core"/>
</dbReference>
<dbReference type="Gene3D" id="3.10.180.10">
    <property type="entry name" value="2,3-Dihydroxybiphenyl 1,2-Dioxygenase, domain 1"/>
    <property type="match status" value="1"/>
</dbReference>